<reference evidence="5 6" key="1">
    <citation type="submission" date="2015-06" db="EMBL/GenBank/DDBJ databases">
        <title>Draft genome of the ant-associated black yeast Phialophora attae CBS 131958.</title>
        <authorList>
            <person name="Moreno L.F."/>
            <person name="Stielow B.J."/>
            <person name="de Hoog S."/>
            <person name="Vicente V.A."/>
            <person name="Weiss V.A."/>
            <person name="de Vries M."/>
            <person name="Cruz L.M."/>
            <person name="Souza E.M."/>
        </authorList>
    </citation>
    <scope>NUCLEOTIDE SEQUENCE [LARGE SCALE GENOMIC DNA]</scope>
    <source>
        <strain evidence="5 6">CBS 131958</strain>
    </source>
</reference>
<dbReference type="InterPro" id="IPR050309">
    <property type="entry name" value="Type-B_Carboxylest/Lipase"/>
</dbReference>
<evidence type="ECO:0000256" key="2">
    <source>
        <dbReference type="ARBA" id="ARBA00022801"/>
    </source>
</evidence>
<dbReference type="AlphaFoldDB" id="A0A0N1HYY6"/>
<keyword evidence="6" id="KW-1185">Reference proteome</keyword>
<dbReference type="InterPro" id="IPR002018">
    <property type="entry name" value="CarbesteraseB"/>
</dbReference>
<dbReference type="PROSITE" id="PS00122">
    <property type="entry name" value="CARBOXYLESTERASE_B_1"/>
    <property type="match status" value="1"/>
</dbReference>
<name>A0A0N1HYY6_9EURO</name>
<dbReference type="GO" id="GO:0016787">
    <property type="term" value="F:hydrolase activity"/>
    <property type="evidence" value="ECO:0007669"/>
    <property type="project" value="UniProtKB-KW"/>
</dbReference>
<dbReference type="Proteomes" id="UP000038010">
    <property type="component" value="Unassembled WGS sequence"/>
</dbReference>
<protein>
    <recommendedName>
        <fullName evidence="3">Carboxylic ester hydrolase</fullName>
        <ecNumber evidence="3">3.1.1.-</ecNumber>
    </recommendedName>
</protein>
<dbReference type="STRING" id="1664694.A0A0N1HYY6"/>
<evidence type="ECO:0000313" key="5">
    <source>
        <dbReference type="EMBL" id="KPI43816.1"/>
    </source>
</evidence>
<dbReference type="ESTHER" id="9euro-a0a0n1hyy6">
    <property type="family name" value="Fungal_carboxylesterase_lipase"/>
</dbReference>
<evidence type="ECO:0000256" key="1">
    <source>
        <dbReference type="ARBA" id="ARBA00005964"/>
    </source>
</evidence>
<dbReference type="RefSeq" id="XP_018003779.1">
    <property type="nucleotide sequence ID" value="XM_018146937.1"/>
</dbReference>
<gene>
    <name evidence="5" type="ORF">AB675_6633</name>
</gene>
<evidence type="ECO:0000259" key="4">
    <source>
        <dbReference type="Pfam" id="PF00135"/>
    </source>
</evidence>
<keyword evidence="2 3" id="KW-0378">Hydrolase</keyword>
<dbReference type="VEuPathDB" id="FungiDB:AB675_6633"/>
<comment type="similarity">
    <text evidence="1 3">Belongs to the type-B carboxylesterase/lipase family.</text>
</comment>
<dbReference type="SUPFAM" id="SSF53474">
    <property type="entry name" value="alpha/beta-Hydrolases"/>
    <property type="match status" value="1"/>
</dbReference>
<dbReference type="OrthoDB" id="408631at2759"/>
<evidence type="ECO:0000313" key="6">
    <source>
        <dbReference type="Proteomes" id="UP000038010"/>
    </source>
</evidence>
<dbReference type="EC" id="3.1.1.-" evidence="3"/>
<dbReference type="GeneID" id="28738817"/>
<proteinExistence type="inferred from homology"/>
<evidence type="ECO:0000256" key="3">
    <source>
        <dbReference type="RuleBase" id="RU361235"/>
    </source>
</evidence>
<accession>A0A0N1HYY6</accession>
<organism evidence="5 6">
    <name type="scientific">Cyphellophora attinorum</name>
    <dbReference type="NCBI Taxonomy" id="1664694"/>
    <lineage>
        <taxon>Eukaryota</taxon>
        <taxon>Fungi</taxon>
        <taxon>Dikarya</taxon>
        <taxon>Ascomycota</taxon>
        <taxon>Pezizomycotina</taxon>
        <taxon>Eurotiomycetes</taxon>
        <taxon>Chaetothyriomycetidae</taxon>
        <taxon>Chaetothyriales</taxon>
        <taxon>Cyphellophoraceae</taxon>
        <taxon>Cyphellophora</taxon>
    </lineage>
</organism>
<dbReference type="Pfam" id="PF00135">
    <property type="entry name" value="COesterase"/>
    <property type="match status" value="1"/>
</dbReference>
<dbReference type="Gene3D" id="3.40.50.1820">
    <property type="entry name" value="alpha/beta hydrolase"/>
    <property type="match status" value="1"/>
</dbReference>
<dbReference type="PANTHER" id="PTHR11559">
    <property type="entry name" value="CARBOXYLESTERASE"/>
    <property type="match status" value="1"/>
</dbReference>
<sequence>MLALLSFYKWFYRATSQIMTLIPSSVWMLVLACVLSSVNVAVVAQPTVKVLNGSYAGKYLPTWKQDVFLGIPYARDAGGPNRFRIPQALNESWDDIRSATQYGDQCPDDSYVIGAPYGQSENCLSLNVVRPAASASKRSTSGLLPVLVWIHGGSYQRGTTGLPQYNLTYIVARSMEIEKPIVGVSINYRKGGWGNMYSIEIAGSGNTNIALRDMRQALAWLQENVEAFGGDPNSVTIWGESSGSFAVGQLLLSYAGRTDGLFHKSIQESGSATTAWYNGTEWYQPIYDKIVDQVNCTDAVETLECLRTVPFEALLPYINSSAVVGPGWYLTVDGDIVPEFPTKLLDSGRFAHVPHLYGSNSDEGTDNAPVGAINSDEDVYTWLSTGVGFGYPTSAVNEIMQLYPDDPAQGIPLNTGTERFADLGYQYKRAAAIAGDIFYHAPRLHDARQYAKFGGPTYIYRFNTRAYRTNVTATTYSATDALAPAAKGVAHFSEVAFVFGSPGVGSDPEYQALSDQMSAQWLSFVYNGDPNSAGLPEWPTYDQGTNGLNLVLQTQEQGGSYVEEDTYRLAGREFLTKWAPRRHV</sequence>
<comment type="caution">
    <text evidence="5">The sequence shown here is derived from an EMBL/GenBank/DDBJ whole genome shotgun (WGS) entry which is preliminary data.</text>
</comment>
<feature type="domain" description="Carboxylesterase type B" evidence="4">
    <location>
        <begin position="45"/>
        <end position="554"/>
    </location>
</feature>
<dbReference type="InterPro" id="IPR029058">
    <property type="entry name" value="AB_hydrolase_fold"/>
</dbReference>
<dbReference type="EMBL" id="LFJN01000004">
    <property type="protein sequence ID" value="KPI43816.1"/>
    <property type="molecule type" value="Genomic_DNA"/>
</dbReference>
<dbReference type="InterPro" id="IPR019826">
    <property type="entry name" value="Carboxylesterase_B_AS"/>
</dbReference>